<dbReference type="Proteomes" id="UP000448943">
    <property type="component" value="Unassembled WGS sequence"/>
</dbReference>
<dbReference type="GO" id="GO:0010181">
    <property type="term" value="F:FMN binding"/>
    <property type="evidence" value="ECO:0007669"/>
    <property type="project" value="InterPro"/>
</dbReference>
<evidence type="ECO:0000256" key="2">
    <source>
        <dbReference type="ARBA" id="ARBA00023002"/>
    </source>
</evidence>
<dbReference type="Pfam" id="PF00724">
    <property type="entry name" value="Oxidored_FMN"/>
    <property type="match status" value="1"/>
</dbReference>
<keyword evidence="2" id="KW-0560">Oxidoreductase</keyword>
<dbReference type="Gene3D" id="3.20.20.70">
    <property type="entry name" value="Aldolase class I"/>
    <property type="match status" value="1"/>
</dbReference>
<evidence type="ECO:0000313" key="4">
    <source>
        <dbReference type="EMBL" id="NBI29057.1"/>
    </source>
</evidence>
<dbReference type="InterPro" id="IPR013785">
    <property type="entry name" value="Aldolase_TIM"/>
</dbReference>
<keyword evidence="5" id="KW-1185">Reference proteome</keyword>
<dbReference type="InterPro" id="IPR051799">
    <property type="entry name" value="NADH_flavin_oxidoreductase"/>
</dbReference>
<dbReference type="EMBL" id="SIJB01000021">
    <property type="protein sequence ID" value="NBI29057.1"/>
    <property type="molecule type" value="Genomic_DNA"/>
</dbReference>
<evidence type="ECO:0000313" key="5">
    <source>
        <dbReference type="Proteomes" id="UP000448943"/>
    </source>
</evidence>
<proteinExistence type="predicted"/>
<sequence>MVSPLFEKFTLKNGTIIKNRFIKAAMSEALANIHFQPNEKIFKLYETWADGGAGVVITGHVMVDRKALAEPRNIVVDNEEILPLLEKWAKRGTKNNTQLWMQLNHPGKQTFKGMTNESVAPSAIPLEGDIGRFVAPPRELLHEEILEIIQRFGYSAKLAQKAGFTGVQIHAAHGYLISQFLSPRHNHRKDEWGGDIHGRMKFLIEIYREIRNQTTGAFPIAVKMNSADFMKAGFTEVESIYVAEHLEKEGVDLLEISGGSYESPQMTGRNVKESTKKREAYFLDFAQKLRQTVNIPLLVTGGFRSKEGMENALQSKATDFIGLARPFAVSPHLPNLLYQNKIQKIDIIPKQTGIRLIDDISLLETTWYAQQLERISLGKKVKPNYPIWFSLLQAILKNGKEVFQLQRAK</sequence>
<dbReference type="GO" id="GO:0016491">
    <property type="term" value="F:oxidoreductase activity"/>
    <property type="evidence" value="ECO:0007669"/>
    <property type="project" value="UniProtKB-KW"/>
</dbReference>
<dbReference type="SUPFAM" id="SSF51395">
    <property type="entry name" value="FMN-linked oxidoreductases"/>
    <property type="match status" value="1"/>
</dbReference>
<dbReference type="AlphaFoldDB" id="A0A6N9Q136"/>
<dbReference type="InterPro" id="IPR001155">
    <property type="entry name" value="OxRdtase_FMN_N"/>
</dbReference>
<evidence type="ECO:0000256" key="1">
    <source>
        <dbReference type="ARBA" id="ARBA00022630"/>
    </source>
</evidence>
<accession>A0A6N9Q136</accession>
<dbReference type="CDD" id="cd04733">
    <property type="entry name" value="OYE_like_2_FMN"/>
    <property type="match status" value="1"/>
</dbReference>
<keyword evidence="1" id="KW-0285">Flavoprotein</keyword>
<protein>
    <submittedName>
        <fullName evidence="4">NADH:flavin oxidoreductase/NADH oxidase family protein</fullName>
    </submittedName>
</protein>
<reference evidence="4 5" key="1">
    <citation type="submission" date="2019-01" db="EMBL/GenBank/DDBJ databases">
        <title>Chengkuizengella sp. nov., isolated from deep-sea sediment of East Pacific Ocean.</title>
        <authorList>
            <person name="Yang J."/>
            <person name="Lai Q."/>
            <person name="Shao Z."/>
        </authorList>
    </citation>
    <scope>NUCLEOTIDE SEQUENCE [LARGE SCALE GENOMIC DNA]</scope>
    <source>
        <strain evidence="4 5">YPA3-1-1</strain>
    </source>
</reference>
<comment type="caution">
    <text evidence="4">The sequence shown here is derived from an EMBL/GenBank/DDBJ whole genome shotgun (WGS) entry which is preliminary data.</text>
</comment>
<feature type="domain" description="NADH:flavin oxidoreductase/NADH oxidase N-terminal" evidence="3">
    <location>
        <begin position="5"/>
        <end position="339"/>
    </location>
</feature>
<dbReference type="OrthoDB" id="9772736at2"/>
<gene>
    <name evidence="4" type="ORF">ERL59_08810</name>
</gene>
<dbReference type="PANTHER" id="PTHR43656:SF2">
    <property type="entry name" value="BINDING OXIDOREDUCTASE, PUTATIVE (AFU_ORTHOLOGUE AFUA_2G08260)-RELATED"/>
    <property type="match status" value="1"/>
</dbReference>
<dbReference type="RefSeq" id="WP_160645861.1">
    <property type="nucleotide sequence ID" value="NZ_SIJB01000021.1"/>
</dbReference>
<dbReference type="PANTHER" id="PTHR43656">
    <property type="entry name" value="BINDING OXIDOREDUCTASE, PUTATIVE (AFU_ORTHOLOGUE AFUA_2G08260)-RELATED"/>
    <property type="match status" value="1"/>
</dbReference>
<name>A0A6N9Q136_9BACL</name>
<organism evidence="4 5">
    <name type="scientific">Chengkuizengella marina</name>
    <dbReference type="NCBI Taxonomy" id="2507566"/>
    <lineage>
        <taxon>Bacteria</taxon>
        <taxon>Bacillati</taxon>
        <taxon>Bacillota</taxon>
        <taxon>Bacilli</taxon>
        <taxon>Bacillales</taxon>
        <taxon>Paenibacillaceae</taxon>
        <taxon>Chengkuizengella</taxon>
    </lineage>
</organism>
<evidence type="ECO:0000259" key="3">
    <source>
        <dbReference type="Pfam" id="PF00724"/>
    </source>
</evidence>